<feature type="region of interest" description="Disordered" evidence="1">
    <location>
        <begin position="15"/>
        <end position="41"/>
    </location>
</feature>
<sequence length="91" mass="9923">MIPRRGARYLPQFRARGQLSANPAPREGATRRQKGKGRGVHGRSWHVYRHAPEHSPGAVLALVIVPFLVPFPGIVPFPFAFPGNGNGSFLA</sequence>
<comment type="caution">
    <text evidence="3">The sequence shown here is derived from an EMBL/GenBank/DDBJ whole genome shotgun (WGS) entry which is preliminary data.</text>
</comment>
<gene>
    <name evidence="3" type="ORF">SSP531S_57570</name>
</gene>
<name>A0A388T7J6_9ACTN</name>
<feature type="transmembrane region" description="Helical" evidence="2">
    <location>
        <begin position="58"/>
        <end position="81"/>
    </location>
</feature>
<organism evidence="3 4">
    <name type="scientific">Streptomyces spongiicola</name>
    <dbReference type="NCBI Taxonomy" id="1690221"/>
    <lineage>
        <taxon>Bacteria</taxon>
        <taxon>Bacillati</taxon>
        <taxon>Actinomycetota</taxon>
        <taxon>Actinomycetes</taxon>
        <taxon>Kitasatosporales</taxon>
        <taxon>Streptomycetaceae</taxon>
        <taxon>Streptomyces</taxon>
    </lineage>
</organism>
<accession>A0A388T7J6</accession>
<keyword evidence="2" id="KW-0812">Transmembrane</keyword>
<protein>
    <submittedName>
        <fullName evidence="3">Uncharacterized protein</fullName>
    </submittedName>
</protein>
<evidence type="ECO:0000256" key="2">
    <source>
        <dbReference type="SAM" id="Phobius"/>
    </source>
</evidence>
<evidence type="ECO:0000313" key="4">
    <source>
        <dbReference type="Proteomes" id="UP000265354"/>
    </source>
</evidence>
<keyword evidence="2" id="KW-0472">Membrane</keyword>
<dbReference type="RefSeq" id="WP_172607894.1">
    <property type="nucleotide sequence ID" value="NZ_BGZL01000033.1"/>
</dbReference>
<reference evidence="3 4" key="1">
    <citation type="submission" date="2018-07" db="EMBL/GenBank/DDBJ databases">
        <title>Whole Genome Shotgun Sequence of Streptomyces spongiicola strain 531S.</title>
        <authorList>
            <person name="Dohra H."/>
            <person name="Kodani S."/>
        </authorList>
    </citation>
    <scope>NUCLEOTIDE SEQUENCE [LARGE SCALE GENOMIC DNA]</scope>
    <source>
        <strain evidence="3 4">531S</strain>
    </source>
</reference>
<dbReference type="EMBL" id="BGZL01000033">
    <property type="protein sequence ID" value="GBQ04264.1"/>
    <property type="molecule type" value="Genomic_DNA"/>
</dbReference>
<evidence type="ECO:0000313" key="3">
    <source>
        <dbReference type="EMBL" id="GBQ04264.1"/>
    </source>
</evidence>
<dbReference type="Proteomes" id="UP000265354">
    <property type="component" value="Unassembled WGS sequence"/>
</dbReference>
<evidence type="ECO:0000256" key="1">
    <source>
        <dbReference type="SAM" id="MobiDB-lite"/>
    </source>
</evidence>
<feature type="compositionally biased region" description="Basic residues" evidence="1">
    <location>
        <begin position="31"/>
        <end position="41"/>
    </location>
</feature>
<dbReference type="AlphaFoldDB" id="A0A388T7J6"/>
<keyword evidence="2" id="KW-1133">Transmembrane helix</keyword>
<proteinExistence type="predicted"/>